<dbReference type="Proteomes" id="UP000587527">
    <property type="component" value="Unassembled WGS sequence"/>
</dbReference>
<reference evidence="1 2" key="1">
    <citation type="submission" date="2020-08" db="EMBL/GenBank/DDBJ databases">
        <title>Sequencing the genomes of 1000 actinobacteria strains.</title>
        <authorList>
            <person name="Klenk H.-P."/>
        </authorList>
    </citation>
    <scope>NUCLEOTIDE SEQUENCE [LARGE SCALE GENOMIC DNA]</scope>
    <source>
        <strain evidence="1 2">DSM 45362</strain>
    </source>
</reference>
<dbReference type="RefSeq" id="WP_184843085.1">
    <property type="nucleotide sequence ID" value="NZ_JACHMN010000003.1"/>
</dbReference>
<sequence>MSDQTHDHPGVAQFAVGSAALAVDSLRQLTRGSARIVRRLGDRGGEAVIEGRDAATSAVRSRVDESIDWISHTVAPKVIDKMTPYLADTLVPKLLDRMMPYLTDSVVPRMIDSAMPHIRAKVLPIIIEDLTHDPEVRGMISEQGRGVLTDAAIQLRESTASADDRVETGFRKLFHLPQTQN</sequence>
<keyword evidence="2" id="KW-1185">Reference proteome</keyword>
<dbReference type="EMBL" id="JACHMN010000003">
    <property type="protein sequence ID" value="MBB5872839.1"/>
    <property type="molecule type" value="Genomic_DNA"/>
</dbReference>
<evidence type="ECO:0000313" key="2">
    <source>
        <dbReference type="Proteomes" id="UP000587527"/>
    </source>
</evidence>
<name>A0A841C0G4_9ACTN</name>
<comment type="caution">
    <text evidence="1">The sequence shown here is derived from an EMBL/GenBank/DDBJ whole genome shotgun (WGS) entry which is preliminary data.</text>
</comment>
<organism evidence="1 2">
    <name type="scientific">Allocatelliglobosispora scoriae</name>
    <dbReference type="NCBI Taxonomy" id="643052"/>
    <lineage>
        <taxon>Bacteria</taxon>
        <taxon>Bacillati</taxon>
        <taxon>Actinomycetota</taxon>
        <taxon>Actinomycetes</taxon>
        <taxon>Micromonosporales</taxon>
        <taxon>Micromonosporaceae</taxon>
        <taxon>Allocatelliglobosispora</taxon>
    </lineage>
</organism>
<proteinExistence type="predicted"/>
<protein>
    <submittedName>
        <fullName evidence="1">Uncharacterized protein</fullName>
    </submittedName>
</protein>
<dbReference type="AlphaFoldDB" id="A0A841C0G4"/>
<evidence type="ECO:0000313" key="1">
    <source>
        <dbReference type="EMBL" id="MBB5872839.1"/>
    </source>
</evidence>
<accession>A0A841C0G4</accession>
<gene>
    <name evidence="1" type="ORF">F4553_006273</name>
</gene>